<dbReference type="Pfam" id="PF01715">
    <property type="entry name" value="IPPT"/>
    <property type="match status" value="2"/>
</dbReference>
<dbReference type="InterPro" id="IPR027417">
    <property type="entry name" value="P-loop_NTPase"/>
</dbReference>
<dbReference type="GO" id="GO:0009691">
    <property type="term" value="P:cytokinin biosynthetic process"/>
    <property type="evidence" value="ECO:0007669"/>
    <property type="project" value="UniProtKB-KW"/>
</dbReference>
<keyword evidence="12" id="KW-1185">Reference proteome</keyword>
<evidence type="ECO:0000256" key="1">
    <source>
        <dbReference type="ARBA" id="ARBA00005842"/>
    </source>
</evidence>
<proteinExistence type="inferred from homology"/>
<evidence type="ECO:0000256" key="3">
    <source>
        <dbReference type="ARBA" id="ARBA00022712"/>
    </source>
</evidence>
<evidence type="ECO:0000313" key="11">
    <source>
        <dbReference type="EMBL" id="KAJ4832077.1"/>
    </source>
</evidence>
<dbReference type="GO" id="GO:0006400">
    <property type="term" value="P:tRNA modification"/>
    <property type="evidence" value="ECO:0007669"/>
    <property type="project" value="TreeGrafter"/>
</dbReference>
<evidence type="ECO:0000256" key="9">
    <source>
        <dbReference type="ARBA" id="ARBA00055191"/>
    </source>
</evidence>
<dbReference type="Gene3D" id="1.10.287.890">
    <property type="entry name" value="Crystal structure of tRNA isopentenylpyrophosphate transferase (bh2366) domain"/>
    <property type="match status" value="1"/>
</dbReference>
<organism evidence="11 12">
    <name type="scientific">Turnera subulata</name>
    <dbReference type="NCBI Taxonomy" id="218843"/>
    <lineage>
        <taxon>Eukaryota</taxon>
        <taxon>Viridiplantae</taxon>
        <taxon>Streptophyta</taxon>
        <taxon>Embryophyta</taxon>
        <taxon>Tracheophyta</taxon>
        <taxon>Spermatophyta</taxon>
        <taxon>Magnoliopsida</taxon>
        <taxon>eudicotyledons</taxon>
        <taxon>Gunneridae</taxon>
        <taxon>Pentapetalae</taxon>
        <taxon>rosids</taxon>
        <taxon>fabids</taxon>
        <taxon>Malpighiales</taxon>
        <taxon>Passifloraceae</taxon>
        <taxon>Turnera</taxon>
    </lineage>
</organism>
<dbReference type="OrthoDB" id="775260at2759"/>
<dbReference type="GO" id="GO:0052622">
    <property type="term" value="F:ATP/ADP dimethylallyltransferase activity"/>
    <property type="evidence" value="ECO:0007669"/>
    <property type="project" value="UniProtKB-EC"/>
</dbReference>
<keyword evidence="6" id="KW-0809">Transit peptide</keyword>
<evidence type="ECO:0000256" key="7">
    <source>
        <dbReference type="ARBA" id="ARBA00051744"/>
    </source>
</evidence>
<dbReference type="GO" id="GO:0005739">
    <property type="term" value="C:mitochondrion"/>
    <property type="evidence" value="ECO:0007669"/>
    <property type="project" value="TreeGrafter"/>
</dbReference>
<dbReference type="GO" id="GO:0009824">
    <property type="term" value="F:AMP dimethylallyltransferase activity"/>
    <property type="evidence" value="ECO:0007669"/>
    <property type="project" value="UniProtKB-ARBA"/>
</dbReference>
<dbReference type="FunFam" id="1.10.287.890:FF:000002">
    <property type="entry name" value="Adenylate isopentenyltransferase 5, chloroplastic"/>
    <property type="match status" value="1"/>
</dbReference>
<gene>
    <name evidence="11" type="ORF">Tsubulata_009840</name>
</gene>
<evidence type="ECO:0000256" key="8">
    <source>
        <dbReference type="ARBA" id="ARBA00052386"/>
    </source>
</evidence>
<dbReference type="Proteomes" id="UP001141552">
    <property type="component" value="Unassembled WGS sequence"/>
</dbReference>
<dbReference type="EMBL" id="JAKUCV010005205">
    <property type="protein sequence ID" value="KAJ4832077.1"/>
    <property type="molecule type" value="Genomic_DNA"/>
</dbReference>
<evidence type="ECO:0000256" key="4">
    <source>
        <dbReference type="ARBA" id="ARBA00022741"/>
    </source>
</evidence>
<evidence type="ECO:0000256" key="5">
    <source>
        <dbReference type="ARBA" id="ARBA00022840"/>
    </source>
</evidence>
<comment type="function">
    <text evidence="9">Involved in cytokinin biosynthesis. Catalyzes the transfer of an isopentenyl group from dimethylallyl diphosphate (DMAPP) to ATP and ADP.</text>
</comment>
<evidence type="ECO:0000256" key="10">
    <source>
        <dbReference type="ARBA" id="ARBA00066838"/>
    </source>
</evidence>
<dbReference type="GO" id="GO:0005524">
    <property type="term" value="F:ATP binding"/>
    <property type="evidence" value="ECO:0007669"/>
    <property type="project" value="UniProtKB-KW"/>
</dbReference>
<reference evidence="11" key="1">
    <citation type="submission" date="2022-02" db="EMBL/GenBank/DDBJ databases">
        <authorList>
            <person name="Henning P.M."/>
            <person name="McCubbin A.G."/>
            <person name="Shore J.S."/>
        </authorList>
    </citation>
    <scope>NUCLEOTIDE SEQUENCE</scope>
    <source>
        <strain evidence="11">F60SS</strain>
        <tissue evidence="11">Leaves</tissue>
    </source>
</reference>
<comment type="catalytic activity">
    <reaction evidence="7">
        <text>dimethylallyl diphosphate + ATP = N(6)-(dimethylallyl)adenosine 5'-triphosphate + diphosphate</text>
        <dbReference type="Rhea" id="RHEA:36331"/>
        <dbReference type="ChEBI" id="CHEBI:30616"/>
        <dbReference type="ChEBI" id="CHEBI:33019"/>
        <dbReference type="ChEBI" id="CHEBI:57623"/>
        <dbReference type="ChEBI" id="CHEBI:73532"/>
        <dbReference type="EC" id="2.5.1.112"/>
    </reaction>
</comment>
<sequence>MSRLLPAGTIMVPIGSPLDKRRTRMMRTPRLQVQSHLTCREITLASKQQSHKNKVLFVLGATATGKTKLSIDLARHFNSEIINADKMQVYKGLDILGNKVPEEERQGIPHHLLGFVDNFDEDYTPQEFCNHVHIAMDHILGKGRIPIVVGGSNGYIEMLVNNPSFDFKANFDASFIWIDVALKVLYRRIVKRVDEMMDAGVVDEVREVFVPGKDYGRGIWRTIGVEELEPFFIVERTNSADEATKKMLLDSAVEDIKRNTCKLAENQIGKIKRLRDELGWKLHRIDATPVFEEHGGVCMDMWMKAVLTPSLEICSAFLKGESEEDGDYGAQFLASRNPALQYK</sequence>
<comment type="catalytic activity">
    <reaction evidence="8">
        <text>dimethylallyl diphosphate + ADP = N(6)-(dimethylallyl)adenosine 5'-diphosphate + diphosphate</text>
        <dbReference type="Rhea" id="RHEA:36327"/>
        <dbReference type="ChEBI" id="CHEBI:33019"/>
        <dbReference type="ChEBI" id="CHEBI:57623"/>
        <dbReference type="ChEBI" id="CHEBI:73533"/>
        <dbReference type="ChEBI" id="CHEBI:456216"/>
        <dbReference type="EC" id="2.5.1.112"/>
    </reaction>
</comment>
<keyword evidence="5" id="KW-0067">ATP-binding</keyword>
<evidence type="ECO:0000313" key="12">
    <source>
        <dbReference type="Proteomes" id="UP001141552"/>
    </source>
</evidence>
<dbReference type="InterPro" id="IPR039657">
    <property type="entry name" value="Dimethylallyltransferase"/>
</dbReference>
<dbReference type="GO" id="GO:0052381">
    <property type="term" value="F:tRNA dimethylallyltransferase activity"/>
    <property type="evidence" value="ECO:0007669"/>
    <property type="project" value="TreeGrafter"/>
</dbReference>
<protein>
    <recommendedName>
        <fullName evidence="10">adenylate dimethylallyltransferase (ADP/ATP-dependent)</fullName>
        <ecNumber evidence="10">2.5.1.112</ecNumber>
    </recommendedName>
</protein>
<evidence type="ECO:0000256" key="2">
    <source>
        <dbReference type="ARBA" id="ARBA00022679"/>
    </source>
</evidence>
<dbReference type="PANTHER" id="PTHR11088">
    <property type="entry name" value="TRNA DIMETHYLALLYLTRANSFERASE"/>
    <property type="match status" value="1"/>
</dbReference>
<comment type="caution">
    <text evidence="11">The sequence shown here is derived from an EMBL/GenBank/DDBJ whole genome shotgun (WGS) entry which is preliminary data.</text>
</comment>
<dbReference type="SUPFAM" id="SSF52540">
    <property type="entry name" value="P-loop containing nucleoside triphosphate hydrolases"/>
    <property type="match status" value="1"/>
</dbReference>
<dbReference type="Gene3D" id="3.40.50.300">
    <property type="entry name" value="P-loop containing nucleotide triphosphate hydrolases"/>
    <property type="match status" value="1"/>
</dbReference>
<evidence type="ECO:0000256" key="6">
    <source>
        <dbReference type="ARBA" id="ARBA00022946"/>
    </source>
</evidence>
<keyword evidence="2" id="KW-0808">Transferase</keyword>
<dbReference type="PANTHER" id="PTHR11088:SF88">
    <property type="entry name" value="ADENYLATE ISOPENTENYLTRANSFERASE"/>
    <property type="match status" value="1"/>
</dbReference>
<name>A0A9Q0FIJ6_9ROSI</name>
<accession>A0A9Q0FIJ6</accession>
<keyword evidence="3" id="KW-0203">Cytokinin biosynthesis</keyword>
<dbReference type="AlphaFoldDB" id="A0A9Q0FIJ6"/>
<keyword evidence="4" id="KW-0547">Nucleotide-binding</keyword>
<dbReference type="EC" id="2.5.1.112" evidence="10"/>
<comment type="similarity">
    <text evidence="1">Belongs to the IPP transferase family.</text>
</comment>
<reference evidence="11" key="2">
    <citation type="journal article" date="2023" name="Plants (Basel)">
        <title>Annotation of the Turnera subulata (Passifloraceae) Draft Genome Reveals the S-Locus Evolved after the Divergence of Turneroideae from Passifloroideae in a Stepwise Manner.</title>
        <authorList>
            <person name="Henning P.M."/>
            <person name="Roalson E.H."/>
            <person name="Mir W."/>
            <person name="McCubbin A.G."/>
            <person name="Shore J.S."/>
        </authorList>
    </citation>
    <scope>NUCLEOTIDE SEQUENCE</scope>
    <source>
        <strain evidence="11">F60SS</strain>
    </source>
</reference>